<dbReference type="Proteomes" id="UP000265618">
    <property type="component" value="Unassembled WGS sequence"/>
</dbReference>
<keyword evidence="2" id="KW-1185">Reference proteome</keyword>
<organism evidence="1 2">
    <name type="scientific">Kipferlia bialata</name>
    <dbReference type="NCBI Taxonomy" id="797122"/>
    <lineage>
        <taxon>Eukaryota</taxon>
        <taxon>Metamonada</taxon>
        <taxon>Carpediemonas-like organisms</taxon>
        <taxon>Kipferlia</taxon>
    </lineage>
</organism>
<evidence type="ECO:0000313" key="1">
    <source>
        <dbReference type="EMBL" id="GIQ92437.1"/>
    </source>
</evidence>
<evidence type="ECO:0000313" key="2">
    <source>
        <dbReference type="Proteomes" id="UP000265618"/>
    </source>
</evidence>
<dbReference type="EMBL" id="BDIP01009701">
    <property type="protein sequence ID" value="GIQ92437.1"/>
    <property type="molecule type" value="Genomic_DNA"/>
</dbReference>
<dbReference type="InterPro" id="IPR012337">
    <property type="entry name" value="RNaseH-like_sf"/>
</dbReference>
<reference evidence="1 2" key="1">
    <citation type="journal article" date="2018" name="PLoS ONE">
        <title>The draft genome of Kipferlia bialata reveals reductive genome evolution in fornicate parasites.</title>
        <authorList>
            <person name="Tanifuji G."/>
            <person name="Takabayashi S."/>
            <person name="Kume K."/>
            <person name="Takagi M."/>
            <person name="Nakayama T."/>
            <person name="Kamikawa R."/>
            <person name="Inagaki Y."/>
            <person name="Hashimoto T."/>
        </authorList>
    </citation>
    <scope>NUCLEOTIDE SEQUENCE [LARGE SCALE GENOMIC DNA]</scope>
    <source>
        <strain evidence="1">NY0173</strain>
    </source>
</reference>
<gene>
    <name evidence="1" type="ORF">KIPB_016204</name>
</gene>
<dbReference type="SUPFAM" id="SSF53098">
    <property type="entry name" value="Ribonuclease H-like"/>
    <property type="match status" value="1"/>
</dbReference>
<comment type="caution">
    <text evidence="1">The sequence shown here is derived from an EMBL/GenBank/DDBJ whole genome shotgun (WGS) entry which is preliminary data.</text>
</comment>
<accession>A0A9K3DCR5</accession>
<name>A0A9K3DCR5_9EUKA</name>
<dbReference type="AlphaFoldDB" id="A0A9K3DCR5"/>
<sequence>QDAFAVKRMVGDLATSLLRYLALRWGPKVRGRRKSNRFDAPRILAAAQIFKPTYYLKAAERGSKDLRDIMDPEITTFIENQAKHLHAAKVKQSRVTKKPVPPFDAFVFQQALSKWLRGTQAVPKAALNPRVMADPKTFWPMVQTDGMLVETAIYFCYLTATEAMVERLFSTISMIHTEGRSAMGPDLIHCTAFLHNNRRE</sequence>
<proteinExistence type="predicted"/>
<feature type="non-terminal residue" evidence="1">
    <location>
        <position position="1"/>
    </location>
</feature>
<protein>
    <submittedName>
        <fullName evidence="1">Uncharacterized protein</fullName>
    </submittedName>
</protein>